<proteinExistence type="predicted"/>
<dbReference type="EMBL" id="RKHR01000003">
    <property type="protein sequence ID" value="ROS04685.1"/>
    <property type="molecule type" value="Genomic_DNA"/>
</dbReference>
<reference evidence="1 2" key="1">
    <citation type="submission" date="2018-11" db="EMBL/GenBank/DDBJ databases">
        <title>Genomic Encyclopedia of Type Strains, Phase IV (KMG-IV): sequencing the most valuable type-strain genomes for metagenomic binning, comparative biology and taxonomic classification.</title>
        <authorList>
            <person name="Goeker M."/>
        </authorList>
    </citation>
    <scope>NUCLEOTIDE SEQUENCE [LARGE SCALE GENOMIC DNA]</scope>
    <source>
        <strain evidence="1 2">DSM 100316</strain>
    </source>
</reference>
<organism evidence="1 2">
    <name type="scientific">Sinobacterium caligoides</name>
    <dbReference type="NCBI Taxonomy" id="933926"/>
    <lineage>
        <taxon>Bacteria</taxon>
        <taxon>Pseudomonadati</taxon>
        <taxon>Pseudomonadota</taxon>
        <taxon>Gammaproteobacteria</taxon>
        <taxon>Cellvibrionales</taxon>
        <taxon>Spongiibacteraceae</taxon>
        <taxon>Sinobacterium</taxon>
    </lineage>
</organism>
<evidence type="ECO:0000313" key="1">
    <source>
        <dbReference type="EMBL" id="ROS04685.1"/>
    </source>
</evidence>
<keyword evidence="2" id="KW-1185">Reference proteome</keyword>
<dbReference type="Proteomes" id="UP000275394">
    <property type="component" value="Unassembled WGS sequence"/>
</dbReference>
<accession>A0A3N2DZE8</accession>
<protein>
    <submittedName>
        <fullName evidence="1">Uncharacterized protein</fullName>
    </submittedName>
</protein>
<gene>
    <name evidence="1" type="ORF">EDC56_0198</name>
</gene>
<evidence type="ECO:0000313" key="2">
    <source>
        <dbReference type="Proteomes" id="UP000275394"/>
    </source>
</evidence>
<name>A0A3N2DZE8_9GAMM</name>
<sequence>MSTKKTPKGVFFCYGKVLVASADKKHRNALLIEEMRLAFKR</sequence>
<comment type="caution">
    <text evidence="1">The sequence shown here is derived from an EMBL/GenBank/DDBJ whole genome shotgun (WGS) entry which is preliminary data.</text>
</comment>
<dbReference type="AlphaFoldDB" id="A0A3N2DZE8"/>